<comment type="similarity">
    <text evidence="10">Belongs to the ApbE family.</text>
</comment>
<comment type="cofactor">
    <cofactor evidence="11">
        <name>Mg(2+)</name>
        <dbReference type="ChEBI" id="CHEBI:18420"/>
    </cofactor>
    <cofactor evidence="11">
        <name>Mn(2+)</name>
        <dbReference type="ChEBI" id="CHEBI:29035"/>
    </cofactor>
    <text evidence="11">Magnesium. Can also use manganese.</text>
</comment>
<dbReference type="GO" id="GO:0046872">
    <property type="term" value="F:metal ion binding"/>
    <property type="evidence" value="ECO:0007669"/>
    <property type="project" value="UniProtKB-UniRule"/>
</dbReference>
<accession>A0A1G9NKI6</accession>
<keyword evidence="13" id="KW-0449">Lipoprotein</keyword>
<evidence type="ECO:0000256" key="11">
    <source>
        <dbReference type="PIRSR" id="PIRSR006268-2"/>
    </source>
</evidence>
<keyword evidence="12" id="KW-0472">Membrane</keyword>
<organism evidence="13 14">
    <name type="scientific">Halarsenatibacter silvermanii</name>
    <dbReference type="NCBI Taxonomy" id="321763"/>
    <lineage>
        <taxon>Bacteria</taxon>
        <taxon>Bacillati</taxon>
        <taxon>Bacillota</taxon>
        <taxon>Clostridia</taxon>
        <taxon>Halanaerobiales</taxon>
        <taxon>Halarsenatibacteraceae</taxon>
        <taxon>Halarsenatibacter</taxon>
    </lineage>
</organism>
<dbReference type="Gene3D" id="3.10.520.10">
    <property type="entry name" value="ApbE-like domains"/>
    <property type="match status" value="1"/>
</dbReference>
<evidence type="ECO:0000313" key="13">
    <source>
        <dbReference type="EMBL" id="SDL86823.1"/>
    </source>
</evidence>
<sequence>MSNKILSGISVLIILLLIGFGFFMQQEDETVDTDLVEYEDTGIYLDTVNTIRVYAASEEEGKTAVDQVFERLQEIDRKLSIYDEDSEISAVNQQAGKESVEVSRKTYEILEDSIHYARELEGSFDPSIGALTLLWGWGSEEGPSVPDEEEVRETLDFVDYNKIEMQENNNQVSLAEEGMRLDLGAIAKGYASVEARQVLKDNNIDSAFVNLGGNITLMGMKPDETPWRIGIQHPRSDRGEVMAAVDVDEEELETSEAVVTSGDYERYFEEDGEEYHHIIDPETGYPTVHEIISTTIVTDDPIKADAYSTGVLVRGMDGLEFVEETENMEAVFISENLDVFATSGVRDRLELFDEEFEMVDMEEI</sequence>
<dbReference type="PIRSF" id="PIRSF006268">
    <property type="entry name" value="ApbE"/>
    <property type="match status" value="1"/>
</dbReference>
<feature type="transmembrane region" description="Helical" evidence="12">
    <location>
        <begin position="5"/>
        <end position="24"/>
    </location>
</feature>
<dbReference type="PANTHER" id="PTHR30040">
    <property type="entry name" value="THIAMINE BIOSYNTHESIS LIPOPROTEIN APBE"/>
    <property type="match status" value="1"/>
</dbReference>
<evidence type="ECO:0000256" key="10">
    <source>
        <dbReference type="PIRNR" id="PIRNR006268"/>
    </source>
</evidence>
<dbReference type="InterPro" id="IPR003374">
    <property type="entry name" value="ApbE-like_sf"/>
</dbReference>
<dbReference type="EC" id="2.7.1.180" evidence="1 10"/>
<keyword evidence="14" id="KW-1185">Reference proteome</keyword>
<evidence type="ECO:0000256" key="2">
    <source>
        <dbReference type="ARBA" id="ARBA00016337"/>
    </source>
</evidence>
<keyword evidence="7 10" id="KW-0460">Magnesium</keyword>
<dbReference type="STRING" id="321763.SAMN04488692_110103"/>
<evidence type="ECO:0000256" key="6">
    <source>
        <dbReference type="ARBA" id="ARBA00022827"/>
    </source>
</evidence>
<feature type="binding site" evidence="11">
    <location>
        <position position="309"/>
    </location>
    <ligand>
        <name>Mg(2+)</name>
        <dbReference type="ChEBI" id="CHEBI:18420"/>
    </ligand>
</feature>
<evidence type="ECO:0000256" key="8">
    <source>
        <dbReference type="ARBA" id="ARBA00031306"/>
    </source>
</evidence>
<dbReference type="InterPro" id="IPR024932">
    <property type="entry name" value="ApbE"/>
</dbReference>
<keyword evidence="3 10" id="KW-0285">Flavoprotein</keyword>
<evidence type="ECO:0000313" key="14">
    <source>
        <dbReference type="Proteomes" id="UP000199476"/>
    </source>
</evidence>
<keyword evidence="6 10" id="KW-0274">FAD</keyword>
<dbReference type="PANTHER" id="PTHR30040:SF2">
    <property type="entry name" value="FAD:PROTEIN FMN TRANSFERASE"/>
    <property type="match status" value="1"/>
</dbReference>
<name>A0A1G9NKI6_9FIRM</name>
<dbReference type="AlphaFoldDB" id="A0A1G9NKI6"/>
<dbReference type="Pfam" id="PF02424">
    <property type="entry name" value="ApbE"/>
    <property type="match status" value="1"/>
</dbReference>
<evidence type="ECO:0000256" key="5">
    <source>
        <dbReference type="ARBA" id="ARBA00022723"/>
    </source>
</evidence>
<dbReference type="Proteomes" id="UP000199476">
    <property type="component" value="Unassembled WGS sequence"/>
</dbReference>
<keyword evidence="12" id="KW-0812">Transmembrane</keyword>
<comment type="catalytic activity">
    <reaction evidence="9 10">
        <text>L-threonyl-[protein] + FAD = FMN-L-threonyl-[protein] + AMP + H(+)</text>
        <dbReference type="Rhea" id="RHEA:36847"/>
        <dbReference type="Rhea" id="RHEA-COMP:11060"/>
        <dbReference type="Rhea" id="RHEA-COMP:11061"/>
        <dbReference type="ChEBI" id="CHEBI:15378"/>
        <dbReference type="ChEBI" id="CHEBI:30013"/>
        <dbReference type="ChEBI" id="CHEBI:57692"/>
        <dbReference type="ChEBI" id="CHEBI:74257"/>
        <dbReference type="ChEBI" id="CHEBI:456215"/>
        <dbReference type="EC" id="2.7.1.180"/>
    </reaction>
</comment>
<evidence type="ECO:0000256" key="9">
    <source>
        <dbReference type="ARBA" id="ARBA00048540"/>
    </source>
</evidence>
<protein>
    <recommendedName>
        <fullName evidence="2 10">FAD:protein FMN transferase</fullName>
        <ecNumber evidence="1 10">2.7.1.180</ecNumber>
    </recommendedName>
    <alternativeName>
        <fullName evidence="8 10">Flavin transferase</fullName>
    </alternativeName>
</protein>
<dbReference type="EMBL" id="FNGO01000010">
    <property type="protein sequence ID" value="SDL86823.1"/>
    <property type="molecule type" value="Genomic_DNA"/>
</dbReference>
<dbReference type="SUPFAM" id="SSF143631">
    <property type="entry name" value="ApbE-like"/>
    <property type="match status" value="1"/>
</dbReference>
<evidence type="ECO:0000256" key="3">
    <source>
        <dbReference type="ARBA" id="ARBA00022630"/>
    </source>
</evidence>
<keyword evidence="5 10" id="KW-0479">Metal-binding</keyword>
<feature type="binding site" evidence="11">
    <location>
        <position position="185"/>
    </location>
    <ligand>
        <name>Mg(2+)</name>
        <dbReference type="ChEBI" id="CHEBI:18420"/>
    </ligand>
</feature>
<evidence type="ECO:0000256" key="1">
    <source>
        <dbReference type="ARBA" id="ARBA00011955"/>
    </source>
</evidence>
<dbReference type="GO" id="GO:0016740">
    <property type="term" value="F:transferase activity"/>
    <property type="evidence" value="ECO:0007669"/>
    <property type="project" value="UniProtKB-UniRule"/>
</dbReference>
<gene>
    <name evidence="13" type="ORF">SAMN04488692_110103</name>
</gene>
<evidence type="ECO:0000256" key="12">
    <source>
        <dbReference type="SAM" id="Phobius"/>
    </source>
</evidence>
<evidence type="ECO:0000256" key="7">
    <source>
        <dbReference type="ARBA" id="ARBA00022842"/>
    </source>
</evidence>
<feature type="binding site" evidence="11">
    <location>
        <position position="305"/>
    </location>
    <ligand>
        <name>Mg(2+)</name>
        <dbReference type="ChEBI" id="CHEBI:18420"/>
    </ligand>
</feature>
<keyword evidence="12" id="KW-1133">Transmembrane helix</keyword>
<dbReference type="OrthoDB" id="9778595at2"/>
<evidence type="ECO:0000256" key="4">
    <source>
        <dbReference type="ARBA" id="ARBA00022679"/>
    </source>
</evidence>
<proteinExistence type="inferred from homology"/>
<keyword evidence="4 10" id="KW-0808">Transferase</keyword>
<dbReference type="RefSeq" id="WP_089760096.1">
    <property type="nucleotide sequence ID" value="NZ_FNGO01000010.1"/>
</dbReference>
<reference evidence="13 14" key="1">
    <citation type="submission" date="2016-10" db="EMBL/GenBank/DDBJ databases">
        <authorList>
            <person name="de Groot N.N."/>
        </authorList>
    </citation>
    <scope>NUCLEOTIDE SEQUENCE [LARGE SCALE GENOMIC DNA]</scope>
    <source>
        <strain evidence="13 14">SLAS-1</strain>
    </source>
</reference>